<dbReference type="AlphaFoldDB" id="A0A9Q0RUF7"/>
<protein>
    <submittedName>
        <fullName evidence="1">Uncharacterized protein</fullName>
    </submittedName>
</protein>
<dbReference type="OrthoDB" id="69229at2759"/>
<comment type="caution">
    <text evidence="1">The sequence shown here is derived from an EMBL/GenBank/DDBJ whole genome shotgun (WGS) entry which is preliminary data.</text>
</comment>
<reference evidence="1" key="1">
    <citation type="submission" date="2022-07" db="EMBL/GenBank/DDBJ databases">
        <authorList>
            <person name="Trinca V."/>
            <person name="Uliana J.V.C."/>
            <person name="Torres T.T."/>
            <person name="Ward R.J."/>
            <person name="Monesi N."/>
        </authorList>
    </citation>
    <scope>NUCLEOTIDE SEQUENCE</scope>
    <source>
        <strain evidence="1">HSMRA1968</strain>
        <tissue evidence="1">Whole embryos</tissue>
    </source>
</reference>
<evidence type="ECO:0000313" key="1">
    <source>
        <dbReference type="EMBL" id="KAJ6634585.1"/>
    </source>
</evidence>
<keyword evidence="3" id="KW-1185">Reference proteome</keyword>
<dbReference type="EMBL" id="WJQU01000002">
    <property type="protein sequence ID" value="KAJ6642442.1"/>
    <property type="molecule type" value="Genomic_DNA"/>
</dbReference>
<organism evidence="1 3">
    <name type="scientific">Pseudolycoriella hygida</name>
    <dbReference type="NCBI Taxonomy" id="35572"/>
    <lineage>
        <taxon>Eukaryota</taxon>
        <taxon>Metazoa</taxon>
        <taxon>Ecdysozoa</taxon>
        <taxon>Arthropoda</taxon>
        <taxon>Hexapoda</taxon>
        <taxon>Insecta</taxon>
        <taxon>Pterygota</taxon>
        <taxon>Neoptera</taxon>
        <taxon>Endopterygota</taxon>
        <taxon>Diptera</taxon>
        <taxon>Nematocera</taxon>
        <taxon>Sciaroidea</taxon>
        <taxon>Sciaridae</taxon>
        <taxon>Pseudolycoriella</taxon>
    </lineage>
</organism>
<evidence type="ECO:0000313" key="2">
    <source>
        <dbReference type="EMBL" id="KAJ6642442.1"/>
    </source>
</evidence>
<accession>A0A9Q0RUF7</accession>
<proteinExistence type="predicted"/>
<dbReference type="EMBL" id="WJQU01000004">
    <property type="protein sequence ID" value="KAJ6634585.1"/>
    <property type="molecule type" value="Genomic_DNA"/>
</dbReference>
<gene>
    <name evidence="2" type="ORF">Bhyg_07390</name>
    <name evidence="1" type="ORF">Bhyg_13160</name>
</gene>
<sequence>MKPEMEIPLNDMTASTSVNDDIKTLADLTKYKRDIKRKRMKYRTTKAPPLTHTEELRGLIALQMESWEDFVKSKNDNDCNKRLKK</sequence>
<evidence type="ECO:0000313" key="3">
    <source>
        <dbReference type="Proteomes" id="UP001151699"/>
    </source>
</evidence>
<dbReference type="Proteomes" id="UP001151699">
    <property type="component" value="Chromosome B"/>
</dbReference>
<name>A0A9Q0RUF7_9DIPT</name>
<dbReference type="Proteomes" id="UP001151699">
    <property type="component" value="Chromosome C"/>
</dbReference>